<dbReference type="InterPro" id="IPR053891">
    <property type="entry name" value="Shisa_N"/>
</dbReference>
<evidence type="ECO:0000256" key="3">
    <source>
        <dbReference type="ARBA" id="ARBA00022989"/>
    </source>
</evidence>
<evidence type="ECO:0000256" key="4">
    <source>
        <dbReference type="ARBA" id="ARBA00023136"/>
    </source>
</evidence>
<evidence type="ECO:0000256" key="2">
    <source>
        <dbReference type="ARBA" id="ARBA00022692"/>
    </source>
</evidence>
<proteinExistence type="predicted"/>
<dbReference type="AlphaFoldDB" id="W5KVJ3"/>
<dbReference type="InParanoid" id="W5KVJ3"/>
<feature type="region of interest" description="Disordered" evidence="5">
    <location>
        <begin position="253"/>
        <end position="273"/>
    </location>
</feature>
<dbReference type="HOGENOM" id="CLU_085916_0_0_1"/>
<feature type="compositionally biased region" description="Pro residues" evidence="5">
    <location>
        <begin position="198"/>
        <end position="210"/>
    </location>
</feature>
<dbReference type="Ensembl" id="ENSAMXT00000011605.2">
    <property type="protein sequence ID" value="ENSAMXP00000011605.2"/>
    <property type="gene ID" value="ENSAMXG00000011301.2"/>
</dbReference>
<keyword evidence="9" id="KW-1185">Reference proteome</keyword>
<feature type="region of interest" description="Disordered" evidence="5">
    <location>
        <begin position="170"/>
        <end position="210"/>
    </location>
</feature>
<dbReference type="InterPro" id="IPR026910">
    <property type="entry name" value="Shisa"/>
</dbReference>
<reference evidence="9" key="1">
    <citation type="submission" date="2013-03" db="EMBL/GenBank/DDBJ databases">
        <authorList>
            <person name="Jeffery W."/>
            <person name="Warren W."/>
            <person name="Wilson R.K."/>
        </authorList>
    </citation>
    <scope>NUCLEOTIDE SEQUENCE</scope>
    <source>
        <strain evidence="9">female</strain>
    </source>
</reference>
<reference evidence="8" key="3">
    <citation type="submission" date="2025-08" db="UniProtKB">
        <authorList>
            <consortium name="Ensembl"/>
        </authorList>
    </citation>
    <scope>IDENTIFICATION</scope>
</reference>
<evidence type="ECO:0000256" key="6">
    <source>
        <dbReference type="SAM" id="Phobius"/>
    </source>
</evidence>
<accession>W5KVJ3</accession>
<keyword evidence="4 6" id="KW-0472">Membrane</keyword>
<evidence type="ECO:0000256" key="1">
    <source>
        <dbReference type="ARBA" id="ARBA00004370"/>
    </source>
</evidence>
<reference evidence="8" key="4">
    <citation type="submission" date="2025-09" db="UniProtKB">
        <authorList>
            <consortium name="Ensembl"/>
        </authorList>
    </citation>
    <scope>IDENTIFICATION</scope>
</reference>
<evidence type="ECO:0000313" key="9">
    <source>
        <dbReference type="Proteomes" id="UP000018467"/>
    </source>
</evidence>
<organism evidence="8 9">
    <name type="scientific">Astyanax mexicanus</name>
    <name type="common">Blind cave fish</name>
    <name type="synonym">Astyanax fasciatus mexicanus</name>
    <dbReference type="NCBI Taxonomy" id="7994"/>
    <lineage>
        <taxon>Eukaryota</taxon>
        <taxon>Metazoa</taxon>
        <taxon>Chordata</taxon>
        <taxon>Craniata</taxon>
        <taxon>Vertebrata</taxon>
        <taxon>Euteleostomi</taxon>
        <taxon>Actinopterygii</taxon>
        <taxon>Neopterygii</taxon>
        <taxon>Teleostei</taxon>
        <taxon>Ostariophysi</taxon>
        <taxon>Characiformes</taxon>
        <taxon>Characoidei</taxon>
        <taxon>Acestrorhamphidae</taxon>
        <taxon>Acestrorhamphinae</taxon>
        <taxon>Astyanax</taxon>
    </lineage>
</organism>
<protein>
    <submittedName>
        <fullName evidence="8">Shisa family member 2a</fullName>
    </submittedName>
</protein>
<sequence>MWAYLCWLNKTRQFPQVSDSDSSDFSVLTQMAQISRSVCALLALLCAFSPPVRAAAGQYCHGWGSFPGFRCPERHDGGDARYCCGTCTVRYCCSSPSARLDQSTCDAEQPAGGNGGVRTLQQAVPTYLPFVIVVGAFLSFVLLGIIISICCCHCVKPKPTAGSAPAQTSLLEPVIGPSPNNSTPSRSSTSGSAGPHPFTAPMPQPFVSAPPPPLHQGAPQFFQPFLNYSLPPEHTMLMAPAFLDSRSAFSQAHGQPFPQAPMHTEPIYPTVTV</sequence>
<dbReference type="GeneTree" id="ENSGT00940000157443"/>
<name>W5KVJ3_ASTMX</name>
<keyword evidence="2 6" id="KW-0812">Transmembrane</keyword>
<keyword evidence="3 6" id="KW-1133">Transmembrane helix</keyword>
<dbReference type="PANTHER" id="PTHR31395:SF18">
    <property type="entry name" value="PROTEIN SHISA-2 HOMOLOG PRECURSOR"/>
    <property type="match status" value="1"/>
</dbReference>
<feature type="compositionally biased region" description="Low complexity" evidence="5">
    <location>
        <begin position="177"/>
        <end position="192"/>
    </location>
</feature>
<dbReference type="STRING" id="7994.ENSAMXP00000011605"/>
<feature type="domain" description="Shisa N-terminal" evidence="7">
    <location>
        <begin position="57"/>
        <end position="106"/>
    </location>
</feature>
<evidence type="ECO:0000259" key="7">
    <source>
        <dbReference type="Pfam" id="PF13908"/>
    </source>
</evidence>
<feature type="transmembrane region" description="Helical" evidence="6">
    <location>
        <begin position="127"/>
        <end position="149"/>
    </location>
</feature>
<dbReference type="PANTHER" id="PTHR31395">
    <property type="entry name" value="SHISA"/>
    <property type="match status" value="1"/>
</dbReference>
<dbReference type="Bgee" id="ENSAMXG00000011301">
    <property type="expression patterns" value="Expressed in embryo and 3 other cell types or tissues"/>
</dbReference>
<comment type="subcellular location">
    <subcellularLocation>
        <location evidence="1">Membrane</location>
    </subcellularLocation>
</comment>
<reference evidence="9" key="2">
    <citation type="journal article" date="2014" name="Nat. Commun.">
        <title>The cavefish genome reveals candidate genes for eye loss.</title>
        <authorList>
            <person name="McGaugh S.E."/>
            <person name="Gross J.B."/>
            <person name="Aken B."/>
            <person name="Blin M."/>
            <person name="Borowsky R."/>
            <person name="Chalopin D."/>
            <person name="Hinaux H."/>
            <person name="Jeffery W.R."/>
            <person name="Keene A."/>
            <person name="Ma L."/>
            <person name="Minx P."/>
            <person name="Murphy D."/>
            <person name="O'Quin K.E."/>
            <person name="Retaux S."/>
            <person name="Rohner N."/>
            <person name="Searle S.M."/>
            <person name="Stahl B.A."/>
            <person name="Tabin C."/>
            <person name="Volff J.N."/>
            <person name="Yoshizawa M."/>
            <person name="Warren W.C."/>
        </authorList>
    </citation>
    <scope>NUCLEOTIDE SEQUENCE [LARGE SCALE GENOMIC DNA]</scope>
    <source>
        <strain evidence="9">female</strain>
    </source>
</reference>
<dbReference type="Proteomes" id="UP000018467">
    <property type="component" value="Unassembled WGS sequence"/>
</dbReference>
<evidence type="ECO:0000313" key="8">
    <source>
        <dbReference type="Ensembl" id="ENSAMXP00000011605.2"/>
    </source>
</evidence>
<evidence type="ECO:0000256" key="5">
    <source>
        <dbReference type="SAM" id="MobiDB-lite"/>
    </source>
</evidence>
<dbReference type="eggNOG" id="ENOG502RYGK">
    <property type="taxonomic scope" value="Eukaryota"/>
</dbReference>
<dbReference type="GO" id="GO:0016020">
    <property type="term" value="C:membrane"/>
    <property type="evidence" value="ECO:0007669"/>
    <property type="project" value="UniProtKB-SubCell"/>
</dbReference>
<dbReference type="Pfam" id="PF13908">
    <property type="entry name" value="Shisa_N"/>
    <property type="match status" value="1"/>
</dbReference>